<evidence type="ECO:0000256" key="4">
    <source>
        <dbReference type="ARBA" id="ARBA00022801"/>
    </source>
</evidence>
<feature type="binding site" evidence="8">
    <location>
        <position position="96"/>
    </location>
    <ligand>
        <name>Zn(2+)</name>
        <dbReference type="ChEBI" id="CHEBI:29105"/>
        <label>1</label>
    </ligand>
</feature>
<dbReference type="InterPro" id="IPR010175">
    <property type="entry name" value="LysK"/>
</dbReference>
<dbReference type="InterPro" id="IPR050072">
    <property type="entry name" value="Peptidase_M20A"/>
</dbReference>
<dbReference type="InterPro" id="IPR001261">
    <property type="entry name" value="ArgE/DapE_CS"/>
</dbReference>
<organism evidence="10">
    <name type="scientific">uncultured marine thaumarchaeote AD1000_79_B02</name>
    <dbReference type="NCBI Taxonomy" id="1455941"/>
    <lineage>
        <taxon>Archaea</taxon>
        <taxon>Nitrososphaerota</taxon>
        <taxon>environmental samples</taxon>
    </lineage>
</organism>
<evidence type="ECO:0000256" key="2">
    <source>
        <dbReference type="ARBA" id="ARBA00022605"/>
    </source>
</evidence>
<dbReference type="UniPathway" id="UPA00068"/>
<evidence type="ECO:0000256" key="7">
    <source>
        <dbReference type="ARBA" id="ARBA00023285"/>
    </source>
</evidence>
<evidence type="ECO:0000259" key="9">
    <source>
        <dbReference type="Pfam" id="PF07687"/>
    </source>
</evidence>
<dbReference type="InterPro" id="IPR011650">
    <property type="entry name" value="Peptidase_M20_dimer"/>
</dbReference>
<dbReference type="HAMAP" id="MF_01120">
    <property type="entry name" value="LysK"/>
    <property type="match status" value="1"/>
</dbReference>
<keyword evidence="6 8" id="KW-0457">Lysine biosynthesis</keyword>
<comment type="pathway">
    <text evidence="8">Amino-acid biosynthesis; L-arginine biosynthesis.</text>
</comment>
<sequence length="374" mass="40947">MEQHFTVTTRHYVKTLERALKLYTPSLREKSLADFLATVCEDLGFRDIHTDDVGNIIATKGSGSPKIMLCGHMDTVPGRIRVRKEDDYIFGRGSSDAKGPLIAMLFAAASVEENNGTVTFVGAVDEEGNATGIKSLTSDKPDVDYAIFGEPSGTKQITIGYKGRIAINLKISVGDSAHASAPWLAKNAIEESSLFVNEIKAKLESGQENKTKGMMLTATITEIKGGLSHNVTPRECDSTLDIRIPVGTSCKSVEEKISEVVKEISKKQQVEAFYSIIDETEPFEAEHNSPLVRALTLGILDVEKNRPTLIRKTGTGDMNVIGNKLSIPVVTYGPGDPHAAHTTDEKISIDEYLRGIEVLKRTIQHLKRLHDKIK</sequence>
<dbReference type="GO" id="GO:0005737">
    <property type="term" value="C:cytoplasm"/>
    <property type="evidence" value="ECO:0007669"/>
    <property type="project" value="UniProtKB-SubCell"/>
</dbReference>
<name>A0A075FZ58_9ARCH</name>
<dbReference type="AlphaFoldDB" id="A0A075FZ58"/>
<dbReference type="GO" id="GO:0016811">
    <property type="term" value="F:hydrolase activity, acting on carbon-nitrogen (but not peptide) bonds, in linear amides"/>
    <property type="evidence" value="ECO:0007669"/>
    <property type="project" value="UniProtKB-UniRule"/>
</dbReference>
<evidence type="ECO:0000256" key="3">
    <source>
        <dbReference type="ARBA" id="ARBA00022723"/>
    </source>
</evidence>
<dbReference type="InterPro" id="IPR036264">
    <property type="entry name" value="Bact_exopeptidase_dim_dom"/>
</dbReference>
<dbReference type="Pfam" id="PF07687">
    <property type="entry name" value="M20_dimer"/>
    <property type="match status" value="1"/>
</dbReference>
<feature type="domain" description="Peptidase M20 dimerisation" evidence="9">
    <location>
        <begin position="160"/>
        <end position="267"/>
    </location>
</feature>
<comment type="subcellular location">
    <subcellularLocation>
        <location evidence="8">Cytoplasm</location>
    </subcellularLocation>
</comment>
<dbReference type="EMBL" id="KF900478">
    <property type="protein sequence ID" value="AIE96424.1"/>
    <property type="molecule type" value="Genomic_DNA"/>
</dbReference>
<dbReference type="Gene3D" id="3.30.70.360">
    <property type="match status" value="1"/>
</dbReference>
<comment type="cofactor">
    <cofactor evidence="8">
        <name>Zn(2+)</name>
        <dbReference type="ChEBI" id="CHEBI:29105"/>
    </cofactor>
    <cofactor evidence="8">
        <name>Co(2+)</name>
        <dbReference type="ChEBI" id="CHEBI:48828"/>
    </cofactor>
    <text evidence="8">Binds 2 Zn(2+) or Co(2+) ions per subunit.</text>
</comment>
<keyword evidence="7 8" id="KW-0170">Cobalt</keyword>
<keyword evidence="4 8" id="KW-0378">Hydrolase</keyword>
<comment type="catalytic activity">
    <reaction evidence="8">
        <text>[amino-group carrier protein]-C-terminal-gamma-(L-ornithyl)-L-glutamate + H2O = [amino-group carrier protein]-C-terminal-L-glutamate + L-ornithine</text>
        <dbReference type="Rhea" id="RHEA:52676"/>
        <dbReference type="Rhea" id="RHEA-COMP:9693"/>
        <dbReference type="Rhea" id="RHEA-COMP:13328"/>
        <dbReference type="ChEBI" id="CHEBI:15377"/>
        <dbReference type="ChEBI" id="CHEBI:46911"/>
        <dbReference type="ChEBI" id="CHEBI:78525"/>
        <dbReference type="ChEBI" id="CHEBI:136763"/>
        <dbReference type="EC" id="3.5.1.132"/>
    </reaction>
</comment>
<feature type="binding site" evidence="8">
    <location>
        <position position="150"/>
    </location>
    <ligand>
        <name>Zn(2+)</name>
        <dbReference type="ChEBI" id="CHEBI:29105"/>
        <label>1</label>
    </ligand>
</feature>
<reference evidence="10" key="1">
    <citation type="journal article" date="2014" name="Genome Biol. Evol.">
        <title>Pangenome evidence for extensive interdomain horizontal transfer affecting lineage core and shell genes in uncultured planktonic thaumarchaeota and euryarchaeota.</title>
        <authorList>
            <person name="Deschamps P."/>
            <person name="Zivanovic Y."/>
            <person name="Moreira D."/>
            <person name="Rodriguez-Valera F."/>
            <person name="Lopez-Garcia P."/>
        </authorList>
    </citation>
    <scope>NUCLEOTIDE SEQUENCE</scope>
</reference>
<keyword evidence="3 8" id="KW-0479">Metal-binding</keyword>
<comment type="catalytic activity">
    <reaction evidence="8">
        <text>[amino-group carrier protein]-C-terminal-gamma-(L-lysyl)-L-glutamate + H2O = [amino-group carrier protein]-C-terminal-L-glutamate + L-lysine</text>
        <dbReference type="Rhea" id="RHEA:48684"/>
        <dbReference type="Rhea" id="RHEA-COMP:9693"/>
        <dbReference type="Rhea" id="RHEA-COMP:9715"/>
        <dbReference type="ChEBI" id="CHEBI:15377"/>
        <dbReference type="ChEBI" id="CHEBI:32551"/>
        <dbReference type="ChEBI" id="CHEBI:78525"/>
        <dbReference type="ChEBI" id="CHEBI:78526"/>
        <dbReference type="EC" id="3.5.1.130"/>
    </reaction>
</comment>
<dbReference type="InterPro" id="IPR002933">
    <property type="entry name" value="Peptidase_M20"/>
</dbReference>
<dbReference type="PROSITE" id="PS00758">
    <property type="entry name" value="ARGE_DAPE_CPG2_1"/>
    <property type="match status" value="1"/>
</dbReference>
<dbReference type="EC" id="3.5.1.132" evidence="8"/>
<dbReference type="GO" id="GO:0008270">
    <property type="term" value="F:zinc ion binding"/>
    <property type="evidence" value="ECO:0007669"/>
    <property type="project" value="UniProtKB-UniRule"/>
</dbReference>
<evidence type="ECO:0000256" key="1">
    <source>
        <dbReference type="ARBA" id="ARBA00022490"/>
    </source>
</evidence>
<feature type="binding site" evidence="8">
    <location>
        <position position="96"/>
    </location>
    <ligand>
        <name>Zn(2+)</name>
        <dbReference type="ChEBI" id="CHEBI:29105"/>
        <label>2</label>
    </ligand>
</feature>
<accession>A0A075FZ58</accession>
<dbReference type="UniPathway" id="UPA00033">
    <property type="reaction ID" value="UER00039"/>
</dbReference>
<proteinExistence type="inferred from homology"/>
<dbReference type="Gene3D" id="3.40.630.10">
    <property type="entry name" value="Zn peptidases"/>
    <property type="match status" value="1"/>
</dbReference>
<feature type="active site" evidence="8">
    <location>
        <position position="74"/>
    </location>
</feature>
<comment type="function">
    <text evidence="8">Catalyzes the release of L-lysine from [LysW]-gamma-L-lysine and the release of L-ornithine from [LysW]-L-ornithine.</text>
</comment>
<dbReference type="Pfam" id="PF01546">
    <property type="entry name" value="Peptidase_M20"/>
    <property type="match status" value="1"/>
</dbReference>
<feature type="binding site" evidence="8">
    <location>
        <position position="127"/>
    </location>
    <ligand>
        <name>Zn(2+)</name>
        <dbReference type="ChEBI" id="CHEBI:29105"/>
        <label>2</label>
    </ligand>
</feature>
<evidence type="ECO:0000256" key="6">
    <source>
        <dbReference type="ARBA" id="ARBA00023154"/>
    </source>
</evidence>
<keyword evidence="1 8" id="KW-0963">Cytoplasm</keyword>
<evidence type="ECO:0000256" key="8">
    <source>
        <dbReference type="HAMAP-Rule" id="MF_01120"/>
    </source>
</evidence>
<keyword evidence="2 8" id="KW-0028">Amino-acid biosynthesis</keyword>
<gene>
    <name evidence="10" type="primary">argE1</name>
    <name evidence="8 10" type="synonym">lysK</name>
</gene>
<dbReference type="GO" id="GO:0050897">
    <property type="term" value="F:cobalt ion binding"/>
    <property type="evidence" value="ECO:0007669"/>
    <property type="project" value="UniProtKB-UniRule"/>
</dbReference>
<evidence type="ECO:0000256" key="5">
    <source>
        <dbReference type="ARBA" id="ARBA00022833"/>
    </source>
</evidence>
<dbReference type="GO" id="GO:0042450">
    <property type="term" value="P:L-arginine biosynthetic process via ornithine"/>
    <property type="evidence" value="ECO:0007669"/>
    <property type="project" value="UniProtKB-UniRule"/>
</dbReference>
<dbReference type="SUPFAM" id="SSF53187">
    <property type="entry name" value="Zn-dependent exopeptidases"/>
    <property type="match status" value="1"/>
</dbReference>
<feature type="binding site" evidence="8">
    <location>
        <position position="72"/>
    </location>
    <ligand>
        <name>Zn(2+)</name>
        <dbReference type="ChEBI" id="CHEBI:29105"/>
        <label>1</label>
    </ligand>
</feature>
<evidence type="ECO:0000313" key="10">
    <source>
        <dbReference type="EMBL" id="AIE96424.1"/>
    </source>
</evidence>
<dbReference type="GO" id="GO:0019878">
    <property type="term" value="P:lysine biosynthetic process via aminoadipic acid"/>
    <property type="evidence" value="ECO:0007669"/>
    <property type="project" value="UniProtKB-UniRule"/>
</dbReference>
<dbReference type="PANTHER" id="PTHR43808:SF28">
    <property type="entry name" value="[LYSW]-LYSINE_[LYSW]-ORNITHINE HYDROLASE"/>
    <property type="match status" value="1"/>
</dbReference>
<feature type="binding site" evidence="8">
    <location>
        <position position="341"/>
    </location>
    <ligand>
        <name>Zn(2+)</name>
        <dbReference type="ChEBI" id="CHEBI:29105"/>
        <label>2</label>
    </ligand>
</feature>
<comment type="pathway">
    <text evidence="8">Amino-acid biosynthesis; L-lysine biosynthesis via AAA pathway; L-lysine from L-alpha-aminoadipate (Thermus route): step 5/5.</text>
</comment>
<keyword evidence="8" id="KW-0055">Arginine biosynthesis</keyword>
<comment type="similarity">
    <text evidence="8">Belongs to the peptidase M20A family. LysK subfamily.</text>
</comment>
<dbReference type="SUPFAM" id="SSF55031">
    <property type="entry name" value="Bacterial exopeptidase dimerisation domain"/>
    <property type="match status" value="1"/>
</dbReference>
<dbReference type="EC" id="3.5.1.130" evidence="8"/>
<protein>
    <recommendedName>
        <fullName evidence="8">Putative [LysW]-lysine/[LysW]-ornithine hydrolase</fullName>
        <ecNumber evidence="8">3.5.1.130</ecNumber>
        <ecNumber evidence="8">3.5.1.132</ecNumber>
    </recommendedName>
</protein>
<dbReference type="PANTHER" id="PTHR43808">
    <property type="entry name" value="ACETYLORNITHINE DEACETYLASE"/>
    <property type="match status" value="1"/>
</dbReference>
<keyword evidence="5 8" id="KW-0862">Zinc</keyword>
<dbReference type="NCBIfam" id="TIGR01902">
    <property type="entry name" value="dapE-lys-deAc"/>
    <property type="match status" value="1"/>
</dbReference>
<feature type="active site" description="Proton acceptor" evidence="8">
    <location>
        <position position="126"/>
    </location>
</feature>